<dbReference type="AlphaFoldDB" id="A0A2U8HHA9"/>
<gene>
    <name evidence="2" type="ORF">CEW88_10855</name>
</gene>
<organism evidence="2 3">
    <name type="scientific">Alloyangia pacifica</name>
    <dbReference type="NCBI Taxonomy" id="311180"/>
    <lineage>
        <taxon>Bacteria</taxon>
        <taxon>Pseudomonadati</taxon>
        <taxon>Pseudomonadota</taxon>
        <taxon>Alphaproteobacteria</taxon>
        <taxon>Rhodobacterales</taxon>
        <taxon>Roseobacteraceae</taxon>
        <taxon>Alloyangia</taxon>
    </lineage>
</organism>
<dbReference type="InterPro" id="IPR029044">
    <property type="entry name" value="Nucleotide-diphossugar_trans"/>
</dbReference>
<dbReference type="Proteomes" id="UP000244915">
    <property type="component" value="Chromosome 1"/>
</dbReference>
<protein>
    <submittedName>
        <fullName evidence="2">Glucosyl transferase</fullName>
    </submittedName>
</protein>
<reference evidence="2 3" key="1">
    <citation type="submission" date="2017-06" db="EMBL/GenBank/DDBJ databases">
        <title>Yangia sp. YSBP01 complete genome sequence.</title>
        <authorList>
            <person name="Woo J.-H."/>
            <person name="Kim H.-S."/>
        </authorList>
    </citation>
    <scope>NUCLEOTIDE SEQUENCE [LARGE SCALE GENOMIC DNA]</scope>
    <source>
        <strain evidence="2 3">YSBP01</strain>
    </source>
</reference>
<sequence length="323" mass="35809">MPRASIIVATHNSAQRLQETLRSLCAQSFPDFEIIVVDDGSADHSAELAEDFGDLRIRVLRQRTRGLPAARNTGIAAARGCLVGFCDAGDLWAPEKLAEHMALMQSAPSVGLSFSACDMIRDEGPRYSLWKTPRKRLYGAAAIFKRNPIGPVSTALFRRAALQRIAFRPPQETERDWWFDETFLQGEALELWLRFALVTDWEIAAIPRTLCSCRHAEPHTSVGKQLAAWERMVTKLSAQDRQFFGRYAAAARAYHLRHLARCAIASGDAPGAAQLLRGALVSSRRPLTEEPGRTLAICATSLFLSMTSIPLLSRLSRRHGRSA</sequence>
<dbReference type="Pfam" id="PF00535">
    <property type="entry name" value="Glycos_transf_2"/>
    <property type="match status" value="1"/>
</dbReference>
<keyword evidence="2" id="KW-0808">Transferase</keyword>
<feature type="domain" description="Glycosyltransferase 2-like" evidence="1">
    <location>
        <begin position="5"/>
        <end position="165"/>
    </location>
</feature>
<name>A0A2U8HHA9_9RHOB</name>
<dbReference type="Gene3D" id="3.90.550.10">
    <property type="entry name" value="Spore Coat Polysaccharide Biosynthesis Protein SpsA, Chain A"/>
    <property type="match status" value="1"/>
</dbReference>
<dbReference type="OrthoDB" id="5291101at2"/>
<dbReference type="RefSeq" id="WP_108966707.1">
    <property type="nucleotide sequence ID" value="NZ_CP022189.1"/>
</dbReference>
<dbReference type="PANTHER" id="PTHR43685">
    <property type="entry name" value="GLYCOSYLTRANSFERASE"/>
    <property type="match status" value="1"/>
</dbReference>
<accession>A0A2U8HHA9</accession>
<dbReference type="EMBL" id="CP022189">
    <property type="protein sequence ID" value="AWI84135.1"/>
    <property type="molecule type" value="Genomic_DNA"/>
</dbReference>
<evidence type="ECO:0000259" key="1">
    <source>
        <dbReference type="Pfam" id="PF00535"/>
    </source>
</evidence>
<dbReference type="GO" id="GO:0016740">
    <property type="term" value="F:transferase activity"/>
    <property type="evidence" value="ECO:0007669"/>
    <property type="project" value="UniProtKB-KW"/>
</dbReference>
<dbReference type="GO" id="GO:0044010">
    <property type="term" value="P:single-species biofilm formation"/>
    <property type="evidence" value="ECO:0007669"/>
    <property type="project" value="TreeGrafter"/>
</dbReference>
<dbReference type="SUPFAM" id="SSF53448">
    <property type="entry name" value="Nucleotide-diphospho-sugar transferases"/>
    <property type="match status" value="1"/>
</dbReference>
<dbReference type="InterPro" id="IPR050834">
    <property type="entry name" value="Glycosyltransf_2"/>
</dbReference>
<dbReference type="InterPro" id="IPR001173">
    <property type="entry name" value="Glyco_trans_2-like"/>
</dbReference>
<evidence type="ECO:0000313" key="2">
    <source>
        <dbReference type="EMBL" id="AWI84135.1"/>
    </source>
</evidence>
<dbReference type="PANTHER" id="PTHR43685:SF2">
    <property type="entry name" value="GLYCOSYLTRANSFERASE 2-LIKE DOMAIN-CONTAINING PROTEIN"/>
    <property type="match status" value="1"/>
</dbReference>
<dbReference type="KEGG" id="ypac:CEW88_10855"/>
<evidence type="ECO:0000313" key="3">
    <source>
        <dbReference type="Proteomes" id="UP000244915"/>
    </source>
</evidence>
<dbReference type="CDD" id="cd00761">
    <property type="entry name" value="Glyco_tranf_GTA_type"/>
    <property type="match status" value="1"/>
</dbReference>
<proteinExistence type="predicted"/>